<reference evidence="2" key="1">
    <citation type="journal article" date="2014" name="Front. Microbiol.">
        <title>High frequency of phylogenetically diverse reductive dehalogenase-homologous genes in deep subseafloor sedimentary metagenomes.</title>
        <authorList>
            <person name="Kawai M."/>
            <person name="Futagami T."/>
            <person name="Toyoda A."/>
            <person name="Takaki Y."/>
            <person name="Nishi S."/>
            <person name="Hori S."/>
            <person name="Arai W."/>
            <person name="Tsubouchi T."/>
            <person name="Morono Y."/>
            <person name="Uchiyama I."/>
            <person name="Ito T."/>
            <person name="Fujiyama A."/>
            <person name="Inagaki F."/>
            <person name="Takami H."/>
        </authorList>
    </citation>
    <scope>NUCLEOTIDE SEQUENCE</scope>
    <source>
        <strain evidence="2">Expedition CK06-06</strain>
    </source>
</reference>
<name>X0Y898_9ZZZZ</name>
<dbReference type="InterPro" id="IPR010799">
    <property type="entry name" value="MlrC_C"/>
</dbReference>
<accession>X0Y898</accession>
<dbReference type="Pfam" id="PF07171">
    <property type="entry name" value="MlrC_C"/>
    <property type="match status" value="1"/>
</dbReference>
<dbReference type="AlphaFoldDB" id="X0Y898"/>
<organism evidence="2">
    <name type="scientific">marine sediment metagenome</name>
    <dbReference type="NCBI Taxonomy" id="412755"/>
    <lineage>
        <taxon>unclassified sequences</taxon>
        <taxon>metagenomes</taxon>
        <taxon>ecological metagenomes</taxon>
    </lineage>
</organism>
<sequence length="94" mass="10443">DLAVLRVQGVDVMVTARRRAFTTPTDFAQAGIDPLSHRIVVVKQGYLFSALRKIAPRILMALSPGLTDEVLERLPYQNLALPLYPPQADLEWSA</sequence>
<proteinExistence type="predicted"/>
<comment type="caution">
    <text evidence="2">The sequence shown here is derived from an EMBL/GenBank/DDBJ whole genome shotgun (WGS) entry which is preliminary data.</text>
</comment>
<protein>
    <recommendedName>
        <fullName evidence="1">Microcystin LR degradation protein MlrC C-terminal domain-containing protein</fullName>
    </recommendedName>
</protein>
<feature type="domain" description="Microcystin LR degradation protein MlrC C-terminal" evidence="1">
    <location>
        <begin position="2"/>
        <end position="78"/>
    </location>
</feature>
<dbReference type="EMBL" id="BARS01050865">
    <property type="protein sequence ID" value="GAG51985.1"/>
    <property type="molecule type" value="Genomic_DNA"/>
</dbReference>
<evidence type="ECO:0000313" key="2">
    <source>
        <dbReference type="EMBL" id="GAG51985.1"/>
    </source>
</evidence>
<gene>
    <name evidence="2" type="ORF">S01H1_75861</name>
</gene>
<evidence type="ECO:0000259" key="1">
    <source>
        <dbReference type="Pfam" id="PF07171"/>
    </source>
</evidence>
<feature type="non-terminal residue" evidence="2">
    <location>
        <position position="1"/>
    </location>
</feature>